<dbReference type="AlphaFoldDB" id="A0A0T9Y9X8"/>
<dbReference type="EMBL" id="CSAJ01000498">
    <property type="protein sequence ID" value="COW76751.1"/>
    <property type="molecule type" value="Genomic_DNA"/>
</dbReference>
<dbReference type="Proteomes" id="UP000039021">
    <property type="component" value="Unassembled WGS sequence"/>
</dbReference>
<reference evidence="4" key="1">
    <citation type="submission" date="2015-03" db="EMBL/GenBank/DDBJ databases">
        <authorList>
            <consortium name="Pathogen Informatics"/>
            <person name="Murphy D."/>
        </authorList>
    </citation>
    <scope>NUCLEOTIDE SEQUENCE</scope>
    <source>
        <strain evidence="4">N09902308</strain>
    </source>
</reference>
<evidence type="ECO:0000313" key="4">
    <source>
        <dbReference type="EMBL" id="COZ10256.1"/>
    </source>
</evidence>
<reference evidence="3" key="2">
    <citation type="submission" date="2015-03" db="EMBL/GenBank/DDBJ databases">
        <authorList>
            <person name="Murphy D."/>
        </authorList>
    </citation>
    <scope>NUCLEOTIDE SEQUENCE [LARGE SCALE GENOMIC DNA]</scope>
    <source>
        <strain evidence="3">K00500041</strain>
    </source>
</reference>
<name>A0A0T9Y9X8_MYCTX</name>
<organism evidence="3 5">
    <name type="scientific">Mycobacterium tuberculosis</name>
    <dbReference type="NCBI Taxonomy" id="1773"/>
    <lineage>
        <taxon>Bacteria</taxon>
        <taxon>Bacillati</taxon>
        <taxon>Actinomycetota</taxon>
        <taxon>Actinomycetes</taxon>
        <taxon>Mycobacteriales</taxon>
        <taxon>Mycobacteriaceae</taxon>
        <taxon>Mycobacterium</taxon>
        <taxon>Mycobacterium tuberculosis complex</taxon>
    </lineage>
</organism>
<dbReference type="EMBL" id="CSBK01001752">
    <property type="protein sequence ID" value="COZ10256.1"/>
    <property type="molecule type" value="Genomic_DNA"/>
</dbReference>
<evidence type="ECO:0000313" key="8">
    <source>
        <dbReference type="Proteomes" id="UP000046680"/>
    </source>
</evidence>
<accession>A0A0T9Y9X8</accession>
<sequence>MVRRNGRAPNTGSKPRLASSALAASVSTSAMSLLLSWPATRLIIRSTIRMISSRVSWWKTMMSSMRLRNSGRKCFFSSSLTFCFIRS</sequence>
<dbReference type="Proteomes" id="UP000046680">
    <property type="component" value="Unassembled WGS sequence"/>
</dbReference>
<evidence type="ECO:0000313" key="3">
    <source>
        <dbReference type="EMBL" id="COX06634.1"/>
    </source>
</evidence>
<dbReference type="EMBL" id="CSAE01000903">
    <property type="protein sequence ID" value="COX06634.1"/>
    <property type="molecule type" value="Genomic_DNA"/>
</dbReference>
<evidence type="ECO:0000313" key="7">
    <source>
        <dbReference type="Proteomes" id="UP000044938"/>
    </source>
</evidence>
<dbReference type="EMBL" id="CGCX01002303">
    <property type="protein sequence ID" value="CFS10119.1"/>
    <property type="molecule type" value="Genomic_DNA"/>
</dbReference>
<evidence type="ECO:0000313" key="5">
    <source>
        <dbReference type="Proteomes" id="UP000038802"/>
    </source>
</evidence>
<evidence type="ECO:0000313" key="6">
    <source>
        <dbReference type="Proteomes" id="UP000039021"/>
    </source>
</evidence>
<gene>
    <name evidence="1" type="ORF">ERS007657_04018</name>
    <name evidence="3" type="ORF">ERS007703_04709</name>
    <name evidence="2" type="ORF">ERS007720_03238</name>
    <name evidence="4" type="ORF">ERS007739_03396</name>
</gene>
<dbReference type="Proteomes" id="UP000038802">
    <property type="component" value="Unassembled WGS sequence"/>
</dbReference>
<dbReference type="Proteomes" id="UP000044938">
    <property type="component" value="Unassembled WGS sequence"/>
</dbReference>
<reference evidence="5 6" key="3">
    <citation type="submission" date="2015-03" db="EMBL/GenBank/DDBJ databases">
        <authorList>
            <consortium name="Pathogen Informatics"/>
        </authorList>
    </citation>
    <scope>NUCLEOTIDE SEQUENCE [LARGE SCALE GENOMIC DNA]</scope>
    <source>
        <strain evidence="1 8">C09601061</strain>
        <strain evidence="5">K00500041</strain>
        <strain evidence="2 7">M09401471</strain>
        <strain evidence="6">N09902308</strain>
    </source>
</reference>
<proteinExistence type="predicted"/>
<protein>
    <submittedName>
        <fullName evidence="3">Uncharacterized protein</fullName>
    </submittedName>
</protein>
<evidence type="ECO:0000313" key="2">
    <source>
        <dbReference type="EMBL" id="COW76751.1"/>
    </source>
</evidence>
<evidence type="ECO:0000313" key="1">
    <source>
        <dbReference type="EMBL" id="CFS10119.1"/>
    </source>
</evidence>